<keyword evidence="2" id="KW-1185">Reference proteome</keyword>
<organism evidence="1 2">
    <name type="scientific">Pseudoduganella aquatica</name>
    <dbReference type="NCBI Taxonomy" id="2660641"/>
    <lineage>
        <taxon>Bacteria</taxon>
        <taxon>Pseudomonadati</taxon>
        <taxon>Pseudomonadota</taxon>
        <taxon>Betaproteobacteria</taxon>
        <taxon>Burkholderiales</taxon>
        <taxon>Oxalobacteraceae</taxon>
        <taxon>Telluria group</taxon>
        <taxon>Pseudoduganella</taxon>
    </lineage>
</organism>
<dbReference type="RefSeq" id="WP_161072054.1">
    <property type="nucleotide sequence ID" value="NZ_WWCU01000008.1"/>
</dbReference>
<comment type="caution">
    <text evidence="1">The sequence shown here is derived from an EMBL/GenBank/DDBJ whole genome shotgun (WGS) entry which is preliminary data.</text>
</comment>
<accession>A0A7X4KL21</accession>
<evidence type="ECO:0000313" key="1">
    <source>
        <dbReference type="EMBL" id="MYN07719.1"/>
    </source>
</evidence>
<sequence>MKTVILYPSSALFSGAASFGWTSPTVGSTHRFILFLAQSDGTPDHGAAKREVESFGFSEIGLGEGRNIDVESLNDPNLAALRRYYEGALTDGSALVWYP</sequence>
<dbReference type="Proteomes" id="UP000450676">
    <property type="component" value="Unassembled WGS sequence"/>
</dbReference>
<dbReference type="AlphaFoldDB" id="A0A7X4KL21"/>
<dbReference type="EMBL" id="WWCU01000008">
    <property type="protein sequence ID" value="MYN07719.1"/>
    <property type="molecule type" value="Genomic_DNA"/>
</dbReference>
<evidence type="ECO:0000313" key="2">
    <source>
        <dbReference type="Proteomes" id="UP000450676"/>
    </source>
</evidence>
<reference evidence="1 2" key="1">
    <citation type="submission" date="2019-12" db="EMBL/GenBank/DDBJ databases">
        <title>Novel species isolated from a subtropical stream in China.</title>
        <authorList>
            <person name="Lu H."/>
        </authorList>
    </citation>
    <scope>NUCLEOTIDE SEQUENCE [LARGE SCALE GENOMIC DNA]</scope>
    <source>
        <strain evidence="1 2">FT127W</strain>
    </source>
</reference>
<gene>
    <name evidence="1" type="ORF">GTP77_10230</name>
</gene>
<name>A0A7X4KL21_9BURK</name>
<protein>
    <submittedName>
        <fullName evidence="1">Uncharacterized protein</fullName>
    </submittedName>
</protein>
<proteinExistence type="predicted"/>